<name>A0A4R6L5L1_9FIRM</name>
<dbReference type="Proteomes" id="UP000295064">
    <property type="component" value="Unassembled WGS sequence"/>
</dbReference>
<evidence type="ECO:0000313" key="2">
    <source>
        <dbReference type="Proteomes" id="UP000295064"/>
    </source>
</evidence>
<organism evidence="1 2">
    <name type="scientific">Halanaerobium saccharolyticum</name>
    <dbReference type="NCBI Taxonomy" id="43595"/>
    <lineage>
        <taxon>Bacteria</taxon>
        <taxon>Bacillati</taxon>
        <taxon>Bacillota</taxon>
        <taxon>Clostridia</taxon>
        <taxon>Halanaerobiales</taxon>
        <taxon>Halanaerobiaceae</taxon>
        <taxon>Halanaerobium</taxon>
    </lineage>
</organism>
<reference evidence="1 2" key="1">
    <citation type="submission" date="2019-03" db="EMBL/GenBank/DDBJ databases">
        <title>Subsurface microbial communities from deep shales in Ohio and West Virginia, USA.</title>
        <authorList>
            <person name="Wrighton K."/>
        </authorList>
    </citation>
    <scope>NUCLEOTIDE SEQUENCE [LARGE SCALE GENOMIC DNA]</scope>
    <source>
        <strain evidence="1 2">MA284_T2</strain>
    </source>
</reference>
<gene>
    <name evidence="1" type="ORF">DFR79_1661</name>
</gene>
<protein>
    <submittedName>
        <fullName evidence="1">Uncharacterized protein</fullName>
    </submittedName>
</protein>
<dbReference type="EMBL" id="SNWX01000066">
    <property type="protein sequence ID" value="TDO68964.1"/>
    <property type="molecule type" value="Genomic_DNA"/>
</dbReference>
<dbReference type="AlphaFoldDB" id="A0A4R6L5L1"/>
<proteinExistence type="predicted"/>
<dbReference type="RefSeq" id="WP_133516445.1">
    <property type="nucleotide sequence ID" value="NZ_SNWX01000066.1"/>
</dbReference>
<dbReference type="OrthoDB" id="1489978at2"/>
<evidence type="ECO:0000313" key="1">
    <source>
        <dbReference type="EMBL" id="TDO68964.1"/>
    </source>
</evidence>
<comment type="caution">
    <text evidence="1">The sequence shown here is derived from an EMBL/GenBank/DDBJ whole genome shotgun (WGS) entry which is preliminary data.</text>
</comment>
<accession>A0A4R6L5L1</accession>
<sequence>MEYICISKEKIKNITEFLIDKQIIFHPHISPNGCPDFSNYLGRNYILILDRNILTKLLELVRKGTLNDNYLLKVISSLMFWANLNGVTITSGLALNEYANFKQSDVDASRENNIFKKIFKQYPTKFWSGLATGEINTISKVKLNKTKDYMFNIESDHYLMHYAEMLHIMYLYFDEKLSIEEKMLNFISWNKENLLYCCYTLVYISLLFSKKIKQYKSSKLNNFDKILKICQNQAWDLTYLSFWSTLYWNEEKGNTTYLFSTMDKELKKIFKNAHDIDRNIFIKCFGDYNGNIIQQKLDNIVKNRNKPEINKDILENLIKLEKQKLRKKIKSK</sequence>